<dbReference type="GO" id="GO:0008270">
    <property type="term" value="F:zinc ion binding"/>
    <property type="evidence" value="ECO:0007669"/>
    <property type="project" value="UniProtKB-KW"/>
</dbReference>
<dbReference type="PANTHER" id="PTHR42648">
    <property type="entry name" value="TRANSPOSASE, PUTATIVE-RELATED"/>
    <property type="match status" value="1"/>
</dbReference>
<accession>A0AAD8X326</accession>
<dbReference type="Pfam" id="PF13976">
    <property type="entry name" value="gag_pre-integrs"/>
    <property type="match status" value="1"/>
</dbReference>
<feature type="domain" description="Integrase catalytic" evidence="8">
    <location>
        <begin position="792"/>
        <end position="968"/>
    </location>
</feature>
<dbReference type="InterPro" id="IPR039537">
    <property type="entry name" value="Retrotran_Ty1/copia-like"/>
</dbReference>
<sequence>MSTFRRNFLFSALKPLLRDSTQCLEVDGILDLRAGGPHRPGTISSGLYRKGKTSAVGAMERKATTHVGSWLSLSCVPSPAKQVGTSRFRAEAMGNENSAPPAAGAWPDLQHKKRNATAELGRDRPGTETLGPLLKRKIKTAADQAASMLMPPPSSKCLYKHKATHQLGGDLLMNMAETAAPLLKWMQNEAAVRTMVPAPSSENLYKHEAMGQLGGDLLMNLDETSVPLLKWIKNDPDEAAVKTMVLPPSSENLLKHKATGQLGGTLFSKQTETAKPSLVKRIATAADEASAEAATKLLSAPPSGCLYKLKSKDQPGHMASPINFNQFLEKEKLKSNGSNFTDWFRHVRIFLNGGNLQYVLDAPLGDPPAETDEVKNVYATRKTRYSQVQCAILCSLESDLQKRFEHHDPHELMKELKTIFETHAAVECYEASKHFFSCMMEEGSSISEHMLVMTGHAKKLSDLGIVIPNRLGINRVLQSLPPSYKNFVMNYNMQNMNKEFPELFGMLKAAEIEIKKEHQVLMVNKTTSFKKQGKSKGKFKKGGKKAATPPMKPKNGPKPDADCYYCKEKGHWKRNCSKYLADLKSGLVKKKKEGISDIHVIDVHFTGSRSSTWVFDTGSVAHICNSKQELKNKRQLLKDEVTMRVGNGSKVNVIAVGTLPLHLPSGLVLSLNNCYYVPALSMNIISGSCLMQDGYSFKSENNGCSIFMNNIFYGRAPEKNGLFLLDLDSSDTHIHNIDAKRIKLNDNSTYMWHCRLGHIGVKRMKKLHTDGLLESLDFESLDRCEACLMGKMTKTPFSGMMERATDLLEIIHTDVCGPMSVASRGGYRYVLTFTDDLSRYGYIYLMKHKSETFEKFKEFQSEVENQRNKKIKFLRSDRGGEYLSYEFGMHLKKCGILSQLTPPGTPQRNGVSERRNRTLLDMVRSMMSLTDLPLSFWSYALETAAFTLNRAPSKSVETTPYELWFNKKPKLSFLKVWGCEAYVKKLQPDKLEPKAEKCVFIGYPKETIGYTFYHRSEGKIFVAKNGTFLEKEFLTKESSAVPENVPVPPTPATEEANDNDHETSNETATEPRRSTRDRATPDWYDPCLNVMIVDNNDEDPATYEEAMMSPDSNKWQEAMKSEMGSMYDNKVWTLVDLPDSRKAVENKWIFKRKTDADGNITVYKARLVAKGFRQIQGVDYDETFSPVAKLKSVRILLAIAAFFDYEIWQMDVKTAFLNGDIEEELYMVQPKGFVDPKNADKVCKLQRSIYGLKQASRSWNRRFDKVIKDFGFIQCHGEACIYKKVSGSSVAFLILYVDDILLIGNDIELLSSVKGYLNNSFSMKDLGEASYILGIKIYRDRSRRLIGLSQSTYLDKILKKFRMDESKKGFLPMLPGKVLSKTQGPATAEERERMSQIPYASAVGSIMYAMLCTRPDIAHAVSLTSRYQSDPGMEHWTAVKNILKYLKRTKDMFLCYGGDQELVVTSYTDASWNTDPDDSKSQSGYVFILNGAAVSWASSKQCTVAKSSTESEYIAASEASSEAVWMKRFIVELGVVPSALDPFVIYCDNMGAIANAQEPRSHKRLKHIKLRYHSIREYIEDGETVPCELRPMINQMCPHEGSFTMHGNGKLMNTYTVYEVYVYKTQAITYLYGHDWRKFAFDYGLKKGDELRIRNSNGQIYLAGFNMIKAADPLMEHERMSQRATTPAPAPASHSPASAPVPVPAPFTASTQQSPTSALVPVEAPYTTHAQQAPASALVPLAAPFCTPAVSASAPVPLEAPFTAPAQQSPASAPARVPAQAHAPAPARSPRSQLIAVATRVVTRTHLKAMFKLPKSISKDLNAGRRGKISLVMESEGLTVEGRGILVLDNVAAHPAGDRRSSEAPSDPLLPPCPPLLLAVDDDHPWPLDHRLIQRLSLSVPIRLTVGLHWEAKLMGRGAHTRMEPYVQTETYDLENGGSLVFERDLYLVSERLERPPPKFHGVRIHDTPTGEQQWMITADLKGSSEPPISERILFSFKACNWPDGLAHALQEGLARVCGQHIAALRGSRFAYFARHDTMGEPMAPSSHPVLMIHVQHLDLMLHETRKDLERTRVYNHRAQMTVAHHAEAIQMLAKDRKILRLQRAKKDATIRRLREKIRTLEVTVRTQQDQIQEMEEEGDDIQGGDDFLSDDNDFEDDEFTDEEDYEFLEAAEDGIIPIDVDEDDE</sequence>
<organism evidence="9 10">
    <name type="scientific">Lolium multiflorum</name>
    <name type="common">Italian ryegrass</name>
    <name type="synonym">Lolium perenne subsp. multiflorum</name>
    <dbReference type="NCBI Taxonomy" id="4521"/>
    <lineage>
        <taxon>Eukaryota</taxon>
        <taxon>Viridiplantae</taxon>
        <taxon>Streptophyta</taxon>
        <taxon>Embryophyta</taxon>
        <taxon>Tracheophyta</taxon>
        <taxon>Spermatophyta</taxon>
        <taxon>Magnoliopsida</taxon>
        <taxon>Liliopsida</taxon>
        <taxon>Poales</taxon>
        <taxon>Poaceae</taxon>
        <taxon>BOP clade</taxon>
        <taxon>Pooideae</taxon>
        <taxon>Poodae</taxon>
        <taxon>Poeae</taxon>
        <taxon>Poeae Chloroplast Group 2 (Poeae type)</taxon>
        <taxon>Loliodinae</taxon>
        <taxon>Loliinae</taxon>
        <taxon>Lolium</taxon>
    </lineage>
</organism>
<dbReference type="EMBL" id="JAUUTY010000001">
    <property type="protein sequence ID" value="KAK1695088.1"/>
    <property type="molecule type" value="Genomic_DNA"/>
</dbReference>
<dbReference type="InterPro" id="IPR025724">
    <property type="entry name" value="GAG-pre-integrase_dom"/>
</dbReference>
<dbReference type="Pfam" id="PF25597">
    <property type="entry name" value="SH3_retrovirus"/>
    <property type="match status" value="1"/>
</dbReference>
<dbReference type="InterPro" id="IPR013103">
    <property type="entry name" value="RVT_2"/>
</dbReference>
<proteinExistence type="predicted"/>
<dbReference type="PROSITE" id="PS50158">
    <property type="entry name" value="ZF_CCHC"/>
    <property type="match status" value="1"/>
</dbReference>
<dbReference type="Pfam" id="PF14223">
    <property type="entry name" value="Retrotran_gag_2"/>
    <property type="match status" value="1"/>
</dbReference>
<dbReference type="InterPro" id="IPR036397">
    <property type="entry name" value="RNaseH_sf"/>
</dbReference>
<feature type="compositionally biased region" description="Basic residues" evidence="6">
    <location>
        <begin position="531"/>
        <end position="544"/>
    </location>
</feature>
<dbReference type="Pfam" id="PF00665">
    <property type="entry name" value="rve"/>
    <property type="match status" value="1"/>
</dbReference>
<feature type="compositionally biased region" description="Low complexity" evidence="6">
    <location>
        <begin position="1684"/>
        <end position="1698"/>
    </location>
</feature>
<evidence type="ECO:0000259" key="8">
    <source>
        <dbReference type="PROSITE" id="PS50994"/>
    </source>
</evidence>
<protein>
    <submittedName>
        <fullName evidence="9">Uncharacterized protein</fullName>
    </submittedName>
</protein>
<dbReference type="GO" id="GO:0003676">
    <property type="term" value="F:nucleic acid binding"/>
    <property type="evidence" value="ECO:0007669"/>
    <property type="project" value="InterPro"/>
</dbReference>
<dbReference type="InterPro" id="IPR043502">
    <property type="entry name" value="DNA/RNA_pol_sf"/>
</dbReference>
<dbReference type="PROSITE" id="PS50994">
    <property type="entry name" value="INTEGRASE"/>
    <property type="match status" value="1"/>
</dbReference>
<dbReference type="Gene3D" id="3.30.420.10">
    <property type="entry name" value="Ribonuclease H-like superfamily/Ribonuclease H"/>
    <property type="match status" value="1"/>
</dbReference>
<keyword evidence="2" id="KW-0479">Metal-binding</keyword>
<dbReference type="InterPro" id="IPR054722">
    <property type="entry name" value="PolX-like_BBD"/>
</dbReference>
<evidence type="ECO:0000256" key="3">
    <source>
        <dbReference type="ARBA" id="ARBA00022750"/>
    </source>
</evidence>
<keyword evidence="4" id="KW-0378">Hydrolase</keyword>
<dbReference type="Pfam" id="PF22936">
    <property type="entry name" value="Pol_BBD"/>
    <property type="match status" value="1"/>
</dbReference>
<evidence type="ECO:0000313" key="10">
    <source>
        <dbReference type="Proteomes" id="UP001231189"/>
    </source>
</evidence>
<dbReference type="InterPro" id="IPR036875">
    <property type="entry name" value="Znf_CCHC_sf"/>
</dbReference>
<evidence type="ECO:0000256" key="6">
    <source>
        <dbReference type="SAM" id="MobiDB-lite"/>
    </source>
</evidence>
<dbReference type="Pfam" id="PF07727">
    <property type="entry name" value="RVT_2"/>
    <property type="match status" value="1"/>
</dbReference>
<dbReference type="SUPFAM" id="SSF53098">
    <property type="entry name" value="Ribonuclease H-like"/>
    <property type="match status" value="1"/>
</dbReference>
<feature type="region of interest" description="Disordered" evidence="6">
    <location>
        <begin position="1039"/>
        <end position="1081"/>
    </location>
</feature>
<keyword evidence="5" id="KW-0863">Zinc-finger</keyword>
<name>A0AAD8X326_LOLMU</name>
<feature type="domain" description="CCHC-type" evidence="7">
    <location>
        <begin position="563"/>
        <end position="578"/>
    </location>
</feature>
<dbReference type="PANTHER" id="PTHR42648:SF27">
    <property type="entry name" value="RNA-DIRECTED DNA POLYMERASE"/>
    <property type="match status" value="1"/>
</dbReference>
<dbReference type="InterPro" id="IPR001584">
    <property type="entry name" value="Integrase_cat-core"/>
</dbReference>
<dbReference type="SUPFAM" id="SSF56672">
    <property type="entry name" value="DNA/RNA polymerases"/>
    <property type="match status" value="1"/>
</dbReference>
<evidence type="ECO:0000259" key="7">
    <source>
        <dbReference type="PROSITE" id="PS50158"/>
    </source>
</evidence>
<keyword evidence="3" id="KW-0064">Aspartyl protease</keyword>
<dbReference type="InterPro" id="IPR012337">
    <property type="entry name" value="RNaseH-like_sf"/>
</dbReference>
<dbReference type="SMART" id="SM00343">
    <property type="entry name" value="ZnF_C2HC"/>
    <property type="match status" value="1"/>
</dbReference>
<dbReference type="SUPFAM" id="SSF57756">
    <property type="entry name" value="Retrovirus zinc finger-like domains"/>
    <property type="match status" value="1"/>
</dbReference>
<feature type="region of interest" description="Disordered" evidence="6">
    <location>
        <begin position="1676"/>
        <end position="1714"/>
    </location>
</feature>
<evidence type="ECO:0000256" key="1">
    <source>
        <dbReference type="ARBA" id="ARBA00022670"/>
    </source>
</evidence>
<dbReference type="Gene3D" id="4.10.60.10">
    <property type="entry name" value="Zinc finger, CCHC-type"/>
    <property type="match status" value="1"/>
</dbReference>
<evidence type="ECO:0000313" key="9">
    <source>
        <dbReference type="EMBL" id="KAK1695088.1"/>
    </source>
</evidence>
<feature type="compositionally biased region" description="Basic and acidic residues" evidence="6">
    <location>
        <begin position="1058"/>
        <end position="1080"/>
    </location>
</feature>
<dbReference type="GO" id="GO:0015074">
    <property type="term" value="P:DNA integration"/>
    <property type="evidence" value="ECO:0007669"/>
    <property type="project" value="InterPro"/>
</dbReference>
<feature type="compositionally biased region" description="Low complexity" evidence="6">
    <location>
        <begin position="1764"/>
        <end position="1792"/>
    </location>
</feature>
<keyword evidence="5" id="KW-0862">Zinc</keyword>
<dbReference type="GO" id="GO:0004190">
    <property type="term" value="F:aspartic-type endopeptidase activity"/>
    <property type="evidence" value="ECO:0007669"/>
    <property type="project" value="UniProtKB-KW"/>
</dbReference>
<keyword evidence="1" id="KW-0645">Protease</keyword>
<dbReference type="Proteomes" id="UP001231189">
    <property type="component" value="Unassembled WGS sequence"/>
</dbReference>
<gene>
    <name evidence="9" type="ORF">QYE76_011785</name>
</gene>
<dbReference type="InterPro" id="IPR001878">
    <property type="entry name" value="Znf_CCHC"/>
</dbReference>
<comment type="caution">
    <text evidence="9">The sequence shown here is derived from an EMBL/GenBank/DDBJ whole genome shotgun (WGS) entry which is preliminary data.</text>
</comment>
<feature type="region of interest" description="Disordered" evidence="6">
    <location>
        <begin position="2136"/>
        <end position="2163"/>
    </location>
</feature>
<reference evidence="9" key="1">
    <citation type="submission" date="2023-07" db="EMBL/GenBank/DDBJ databases">
        <title>A chromosome-level genome assembly of Lolium multiflorum.</title>
        <authorList>
            <person name="Chen Y."/>
            <person name="Copetti D."/>
            <person name="Kolliker R."/>
            <person name="Studer B."/>
        </authorList>
    </citation>
    <scope>NUCLEOTIDE SEQUENCE</scope>
    <source>
        <strain evidence="9">02402/16</strain>
        <tissue evidence="9">Leaf</tissue>
    </source>
</reference>
<evidence type="ECO:0000256" key="5">
    <source>
        <dbReference type="PROSITE-ProRule" id="PRU00047"/>
    </source>
</evidence>
<evidence type="ECO:0000256" key="4">
    <source>
        <dbReference type="ARBA" id="ARBA00022801"/>
    </source>
</evidence>
<dbReference type="InterPro" id="IPR057670">
    <property type="entry name" value="SH3_retrovirus"/>
</dbReference>
<evidence type="ECO:0000256" key="2">
    <source>
        <dbReference type="ARBA" id="ARBA00022723"/>
    </source>
</evidence>
<keyword evidence="10" id="KW-1185">Reference proteome</keyword>
<dbReference type="CDD" id="cd09272">
    <property type="entry name" value="RNase_HI_RT_Ty1"/>
    <property type="match status" value="1"/>
</dbReference>
<feature type="region of interest" description="Disordered" evidence="6">
    <location>
        <begin position="531"/>
        <end position="555"/>
    </location>
</feature>
<dbReference type="GO" id="GO:0006508">
    <property type="term" value="P:proteolysis"/>
    <property type="evidence" value="ECO:0007669"/>
    <property type="project" value="UniProtKB-KW"/>
</dbReference>
<feature type="region of interest" description="Disordered" evidence="6">
    <location>
        <begin position="1762"/>
        <end position="1792"/>
    </location>
</feature>